<dbReference type="RefSeq" id="WP_303305112.1">
    <property type="nucleotide sequence ID" value="NZ_JAODOP010000004.1"/>
</dbReference>
<name>A0ABU7XQS7_9FLAO</name>
<protein>
    <submittedName>
        <fullName evidence="1">Uncharacterized protein</fullName>
    </submittedName>
</protein>
<keyword evidence="2" id="KW-1185">Reference proteome</keyword>
<proteinExistence type="predicted"/>
<organism evidence="1 2">
    <name type="scientific">Flavivirga spongiicola</name>
    <dbReference type="NCBI Taxonomy" id="421621"/>
    <lineage>
        <taxon>Bacteria</taxon>
        <taxon>Pseudomonadati</taxon>
        <taxon>Bacteroidota</taxon>
        <taxon>Flavobacteriia</taxon>
        <taxon>Flavobacteriales</taxon>
        <taxon>Flavobacteriaceae</taxon>
        <taxon>Flavivirga</taxon>
    </lineage>
</organism>
<dbReference type="Proteomes" id="UP001337305">
    <property type="component" value="Unassembled WGS sequence"/>
</dbReference>
<evidence type="ECO:0000313" key="1">
    <source>
        <dbReference type="EMBL" id="MEF3832741.1"/>
    </source>
</evidence>
<evidence type="ECO:0000313" key="2">
    <source>
        <dbReference type="Proteomes" id="UP001337305"/>
    </source>
</evidence>
<dbReference type="EMBL" id="JAODOP010000004">
    <property type="protein sequence ID" value="MEF3832741.1"/>
    <property type="molecule type" value="Genomic_DNA"/>
</dbReference>
<sequence>MDVLDYQKRHLIEHIPLINHFGRIVSEPTLFIQDLEHLLSGRKLPSAPAPKIIAITIETIIVNNIEINSKVKNLLIMLLGRNVRYENIINLKIE</sequence>
<gene>
    <name evidence="1" type="ORF">N1F79_06345</name>
</gene>
<accession>A0ABU7XQS7</accession>
<comment type="caution">
    <text evidence="1">The sequence shown here is derived from an EMBL/GenBank/DDBJ whole genome shotgun (WGS) entry which is preliminary data.</text>
</comment>
<reference evidence="1 2" key="1">
    <citation type="submission" date="2022-09" db="EMBL/GenBank/DDBJ databases">
        <title>Genome sequencing of Flavivirga sp. MEBiC05379.</title>
        <authorList>
            <person name="Oh H.-M."/>
            <person name="Kwon K.K."/>
            <person name="Park M.J."/>
            <person name="Yang S.-H."/>
        </authorList>
    </citation>
    <scope>NUCLEOTIDE SEQUENCE [LARGE SCALE GENOMIC DNA]</scope>
    <source>
        <strain evidence="1 2">MEBiC05379</strain>
    </source>
</reference>